<feature type="region of interest" description="Disordered" evidence="1">
    <location>
        <begin position="276"/>
        <end position="313"/>
    </location>
</feature>
<feature type="region of interest" description="Disordered" evidence="1">
    <location>
        <begin position="247"/>
        <end position="266"/>
    </location>
</feature>
<sequence>MNDFSTNNYQLPSYSYVRSIPLLIATFIAVVSLGISLYLLPGNRKKSVQRRGLLWLISALSLINAGLVSISFGVTFHRYSTNIKTACNSVSNQDFVCQSYTPSDEITLLGLAIVLFTISTIYCIIVSTDNKLTGSCKTQFTTNSNFSFYASEEDQRQTTPTIDIDEIPSAEEMVWNSNKERLSLRPPPPFINSQKVGCRSTTDHSPLKVNDIGDSNADKYVPPQNTSSLSSTDMQFTSSTEDVLVPPTLPFANHGGRSTYNHNNIRPLSDGSGNTFGAFCQEASSPSADDASQSSSYIDHHRSDSNISQPIYAHGTQSNHTLGAFPLSKSNSHTNAYCNSFSFENGDLSENETGNHRSVNIPEQSSKHAVKASTSNSDILFKRINNYLRPQ</sequence>
<feature type="region of interest" description="Disordered" evidence="1">
    <location>
        <begin position="185"/>
        <end position="240"/>
    </location>
</feature>
<feature type="transmembrane region" description="Helical" evidence="2">
    <location>
        <begin position="20"/>
        <end position="40"/>
    </location>
</feature>
<proteinExistence type="predicted"/>
<evidence type="ECO:0000256" key="2">
    <source>
        <dbReference type="SAM" id="Phobius"/>
    </source>
</evidence>
<feature type="region of interest" description="Disordered" evidence="1">
    <location>
        <begin position="349"/>
        <end position="374"/>
    </location>
</feature>
<name>A0A8H7RH81_9FUNG</name>
<evidence type="ECO:0000256" key="1">
    <source>
        <dbReference type="SAM" id="MobiDB-lite"/>
    </source>
</evidence>
<keyword evidence="2" id="KW-0812">Transmembrane</keyword>
<keyword evidence="2" id="KW-1133">Transmembrane helix</keyword>
<dbReference type="OrthoDB" id="2269207at2759"/>
<feature type="compositionally biased region" description="Polar residues" evidence="1">
    <location>
        <begin position="256"/>
        <end position="266"/>
    </location>
</feature>
<organism evidence="3 4">
    <name type="scientific">Mucor saturninus</name>
    <dbReference type="NCBI Taxonomy" id="64648"/>
    <lineage>
        <taxon>Eukaryota</taxon>
        <taxon>Fungi</taxon>
        <taxon>Fungi incertae sedis</taxon>
        <taxon>Mucoromycota</taxon>
        <taxon>Mucoromycotina</taxon>
        <taxon>Mucoromycetes</taxon>
        <taxon>Mucorales</taxon>
        <taxon>Mucorineae</taxon>
        <taxon>Mucoraceae</taxon>
        <taxon>Mucor</taxon>
    </lineage>
</organism>
<feature type="transmembrane region" description="Helical" evidence="2">
    <location>
        <begin position="52"/>
        <end position="74"/>
    </location>
</feature>
<comment type="caution">
    <text evidence="3">The sequence shown here is derived from an EMBL/GenBank/DDBJ whole genome shotgun (WGS) entry which is preliminary data.</text>
</comment>
<reference evidence="3" key="1">
    <citation type="submission" date="2020-12" db="EMBL/GenBank/DDBJ databases">
        <title>Metabolic potential, ecology and presence of endohyphal bacteria is reflected in genomic diversity of Mucoromycotina.</title>
        <authorList>
            <person name="Muszewska A."/>
            <person name="Okrasinska A."/>
            <person name="Steczkiewicz K."/>
            <person name="Drgas O."/>
            <person name="Orlowska M."/>
            <person name="Perlinska-Lenart U."/>
            <person name="Aleksandrzak-Piekarczyk T."/>
            <person name="Szatraj K."/>
            <person name="Zielenkiewicz U."/>
            <person name="Pilsyk S."/>
            <person name="Malc E."/>
            <person name="Mieczkowski P."/>
            <person name="Kruszewska J.S."/>
            <person name="Biernat P."/>
            <person name="Pawlowska J."/>
        </authorList>
    </citation>
    <scope>NUCLEOTIDE SEQUENCE</scope>
    <source>
        <strain evidence="3">WA0000017839</strain>
    </source>
</reference>
<protein>
    <submittedName>
        <fullName evidence="3">Uncharacterized protein</fullName>
    </submittedName>
</protein>
<dbReference type="Proteomes" id="UP000603453">
    <property type="component" value="Unassembled WGS sequence"/>
</dbReference>
<evidence type="ECO:0000313" key="3">
    <source>
        <dbReference type="EMBL" id="KAG2210360.1"/>
    </source>
</evidence>
<feature type="transmembrane region" description="Helical" evidence="2">
    <location>
        <begin position="106"/>
        <end position="125"/>
    </location>
</feature>
<dbReference type="EMBL" id="JAEPRD010000012">
    <property type="protein sequence ID" value="KAG2210360.1"/>
    <property type="molecule type" value="Genomic_DNA"/>
</dbReference>
<keyword evidence="2" id="KW-0472">Membrane</keyword>
<feature type="compositionally biased region" description="Polar residues" evidence="1">
    <location>
        <begin position="223"/>
        <end position="240"/>
    </location>
</feature>
<feature type="compositionally biased region" description="Low complexity" evidence="1">
    <location>
        <begin position="283"/>
        <end position="296"/>
    </location>
</feature>
<evidence type="ECO:0000313" key="4">
    <source>
        <dbReference type="Proteomes" id="UP000603453"/>
    </source>
</evidence>
<gene>
    <name evidence="3" type="ORF">INT47_003345</name>
</gene>
<dbReference type="AlphaFoldDB" id="A0A8H7RH81"/>
<keyword evidence="4" id="KW-1185">Reference proteome</keyword>
<feature type="compositionally biased region" description="Polar residues" evidence="1">
    <location>
        <begin position="191"/>
        <end position="200"/>
    </location>
</feature>
<accession>A0A8H7RH81</accession>